<dbReference type="AlphaFoldDB" id="A0A2I0TGV2"/>
<gene>
    <name evidence="1" type="ORF">llap_16667</name>
</gene>
<keyword evidence="2" id="KW-1185">Reference proteome</keyword>
<dbReference type="EMBL" id="KZ510545">
    <property type="protein sequence ID" value="PKU33029.1"/>
    <property type="molecule type" value="Genomic_DNA"/>
</dbReference>
<protein>
    <submittedName>
        <fullName evidence="1">Uncharacterized protein</fullName>
    </submittedName>
</protein>
<reference evidence="2" key="2">
    <citation type="submission" date="2017-12" db="EMBL/GenBank/DDBJ databases">
        <title>Genome sequence of the Bar-tailed Godwit (Limosa lapponica baueri).</title>
        <authorList>
            <person name="Lima N.C.B."/>
            <person name="Parody-Merino A.M."/>
            <person name="Battley P.F."/>
            <person name="Fidler A.E."/>
            <person name="Prosdocimi F."/>
        </authorList>
    </citation>
    <scope>NUCLEOTIDE SEQUENCE [LARGE SCALE GENOMIC DNA]</scope>
</reference>
<organism evidence="1 2">
    <name type="scientific">Limosa lapponica baueri</name>
    <dbReference type="NCBI Taxonomy" id="1758121"/>
    <lineage>
        <taxon>Eukaryota</taxon>
        <taxon>Metazoa</taxon>
        <taxon>Chordata</taxon>
        <taxon>Craniata</taxon>
        <taxon>Vertebrata</taxon>
        <taxon>Euteleostomi</taxon>
        <taxon>Archelosauria</taxon>
        <taxon>Archosauria</taxon>
        <taxon>Dinosauria</taxon>
        <taxon>Saurischia</taxon>
        <taxon>Theropoda</taxon>
        <taxon>Coelurosauria</taxon>
        <taxon>Aves</taxon>
        <taxon>Neognathae</taxon>
        <taxon>Neoaves</taxon>
        <taxon>Charadriiformes</taxon>
        <taxon>Scolopacidae</taxon>
        <taxon>Limosa</taxon>
    </lineage>
</organism>
<name>A0A2I0TGV2_LIMLA</name>
<dbReference type="Proteomes" id="UP000233556">
    <property type="component" value="Unassembled WGS sequence"/>
</dbReference>
<reference evidence="2" key="1">
    <citation type="submission" date="2017-11" db="EMBL/GenBank/DDBJ databases">
        <authorList>
            <person name="Lima N.C."/>
            <person name="Parody-Merino A.M."/>
            <person name="Battley P.F."/>
            <person name="Fidler A.E."/>
            <person name="Prosdocimi F."/>
        </authorList>
    </citation>
    <scope>NUCLEOTIDE SEQUENCE [LARGE SCALE GENOMIC DNA]</scope>
</reference>
<evidence type="ECO:0000313" key="1">
    <source>
        <dbReference type="EMBL" id="PKU33029.1"/>
    </source>
</evidence>
<evidence type="ECO:0000313" key="2">
    <source>
        <dbReference type="Proteomes" id="UP000233556"/>
    </source>
</evidence>
<accession>A0A2I0TGV2</accession>
<proteinExistence type="predicted"/>
<sequence length="67" mass="7457">MSITLRMVKGAEDRIPEPWLCSSPELPILSQHSKRQSRLEAPQLANIRGGNITILLSPLLAPDMVEH</sequence>